<dbReference type="InterPro" id="IPR047175">
    <property type="entry name" value="CotS-like"/>
</dbReference>
<dbReference type="PANTHER" id="PTHR39179">
    <property type="entry name" value="SPORE COAT PROTEIN I"/>
    <property type="match status" value="1"/>
</dbReference>
<name>A0ABW8T1T1_9CLOT</name>
<keyword evidence="1" id="KW-0946">Virion</keyword>
<keyword evidence="2" id="KW-1185">Reference proteome</keyword>
<dbReference type="RefSeq" id="WP_406768291.1">
    <property type="nucleotide sequence ID" value="NZ_JBJHZZ010000001.1"/>
</dbReference>
<keyword evidence="1" id="KW-0167">Capsid protein</keyword>
<dbReference type="PANTHER" id="PTHR39179:SF1">
    <property type="entry name" value="SPORE COAT PROTEIN I"/>
    <property type="match status" value="1"/>
</dbReference>
<reference evidence="1 2" key="1">
    <citation type="submission" date="2024-11" db="EMBL/GenBank/DDBJ databases">
        <authorList>
            <person name="Heng Y.C."/>
            <person name="Lim A.C.H."/>
            <person name="Lee J.K.Y."/>
            <person name="Kittelmann S."/>
        </authorList>
    </citation>
    <scope>NUCLEOTIDE SEQUENCE [LARGE SCALE GENOMIC DNA]</scope>
    <source>
        <strain evidence="1 2">WILCCON 0185</strain>
    </source>
</reference>
<comment type="caution">
    <text evidence="1">The sequence shown here is derived from an EMBL/GenBank/DDBJ whole genome shotgun (WGS) entry which is preliminary data.</text>
</comment>
<dbReference type="Proteomes" id="UP001623591">
    <property type="component" value="Unassembled WGS sequence"/>
</dbReference>
<sequence length="255" mass="30146">MIRDELYKSFVDFLCVKDISVLESEKSELKTLINIKEEELLNQLFIISEFHKKAMGYKGYMGLRLDNKTGSQVEQYKVSTKRLKRYLKNIRINSASSDFERKLLKVGFEYIKRCDGCISEIMNAGYMDLIERSMKRTEICIGNPNFSNLSKKDNFIEIVTLSKCSYNNVEMDCFYLLNKFRKRNLSLDYKALVKKFCEYEDLNEKSLRFILALLSYPSEFIRCCNRYREKSKDWSEEEYGERLNAAILKDGEVLF</sequence>
<gene>
    <name evidence="1" type="ORF">ACJDUG_02445</name>
</gene>
<dbReference type="Gene3D" id="3.90.1200.10">
    <property type="match status" value="1"/>
</dbReference>
<proteinExistence type="predicted"/>
<protein>
    <submittedName>
        <fullName evidence="1">Spore coat protein</fullName>
    </submittedName>
</protein>
<dbReference type="EMBL" id="JBJHZZ010000001">
    <property type="protein sequence ID" value="MFL0245835.1"/>
    <property type="molecule type" value="Genomic_DNA"/>
</dbReference>
<organism evidence="1 2">
    <name type="scientific">Candidatus Clostridium stratigraminis</name>
    <dbReference type="NCBI Taxonomy" id="3381661"/>
    <lineage>
        <taxon>Bacteria</taxon>
        <taxon>Bacillati</taxon>
        <taxon>Bacillota</taxon>
        <taxon>Clostridia</taxon>
        <taxon>Eubacteriales</taxon>
        <taxon>Clostridiaceae</taxon>
        <taxon>Clostridium</taxon>
    </lineage>
</organism>
<accession>A0ABW8T1T1</accession>
<evidence type="ECO:0000313" key="2">
    <source>
        <dbReference type="Proteomes" id="UP001623591"/>
    </source>
</evidence>
<evidence type="ECO:0000313" key="1">
    <source>
        <dbReference type="EMBL" id="MFL0245835.1"/>
    </source>
</evidence>